<dbReference type="GO" id="GO:0017168">
    <property type="term" value="F:5-oxoprolinase (ATP-hydrolyzing) activity"/>
    <property type="evidence" value="ECO:0007669"/>
    <property type="project" value="UniProtKB-EC"/>
</dbReference>
<keyword evidence="1" id="KW-0378">Hydrolase</keyword>
<name>A0A923HL93_9BURK</name>
<dbReference type="Gene3D" id="3.20.20.370">
    <property type="entry name" value="Glycoside hydrolase/deacetylase"/>
    <property type="match status" value="1"/>
</dbReference>
<dbReference type="NCBIfam" id="NF003816">
    <property type="entry name" value="PRK05406.1-5"/>
    <property type="match status" value="1"/>
</dbReference>
<dbReference type="InterPro" id="IPR005501">
    <property type="entry name" value="LamB/YcsF/PxpA-like"/>
</dbReference>
<organism evidence="1 2">
    <name type="scientific">Undibacterium nitidum</name>
    <dbReference type="NCBI Taxonomy" id="2762298"/>
    <lineage>
        <taxon>Bacteria</taxon>
        <taxon>Pseudomonadati</taxon>
        <taxon>Pseudomonadota</taxon>
        <taxon>Betaproteobacteria</taxon>
        <taxon>Burkholderiales</taxon>
        <taxon>Oxalobacteraceae</taxon>
        <taxon>Undibacterium</taxon>
    </lineage>
</organism>
<dbReference type="InterPro" id="IPR011330">
    <property type="entry name" value="Glyco_hydro/deAcase_b/a-brl"/>
</dbReference>
<evidence type="ECO:0000313" key="1">
    <source>
        <dbReference type="EMBL" id="MBC3881449.1"/>
    </source>
</evidence>
<reference evidence="1" key="1">
    <citation type="submission" date="2020-08" db="EMBL/GenBank/DDBJ databases">
        <title>Novel species isolated from subtropical streams in China.</title>
        <authorList>
            <person name="Lu H."/>
        </authorList>
    </citation>
    <scope>NUCLEOTIDE SEQUENCE</scope>
    <source>
        <strain evidence="1">LX22W</strain>
    </source>
</reference>
<dbReference type="RefSeq" id="WP_186916040.1">
    <property type="nucleotide sequence ID" value="NZ_JACOFZ010000002.1"/>
</dbReference>
<evidence type="ECO:0000313" key="2">
    <source>
        <dbReference type="Proteomes" id="UP000627446"/>
    </source>
</evidence>
<dbReference type="GO" id="GO:0005975">
    <property type="term" value="P:carbohydrate metabolic process"/>
    <property type="evidence" value="ECO:0007669"/>
    <property type="project" value="InterPro"/>
</dbReference>
<dbReference type="NCBIfam" id="NF003814">
    <property type="entry name" value="PRK05406.1-3"/>
    <property type="match status" value="1"/>
</dbReference>
<dbReference type="Proteomes" id="UP000627446">
    <property type="component" value="Unassembled WGS sequence"/>
</dbReference>
<sequence>MPNLIPTTQQLHIDLNADLGEGSVNEEAILALVSSANIACGGHTGDERSMRQALHLAKRYGVAVGAHPSFPDREHFGRKPMQMASEQLLHSLQQQIQSLATIAAEVEIPLTHIKPHGALYNQAASDPQLAELIIELILSSGNIYKLFVLAGSKLATRARTAGIDVIEEAFADRRYRRDGSLVPRNMEGAVIEFIPDAIQQSLDLIQTNRIQSIEQEPITMHAQTLCVHGDGAHALSLIRQLKFAFADQQIQIHSYLTSPT</sequence>
<dbReference type="CDD" id="cd10801">
    <property type="entry name" value="LamB_YcsF_like_1"/>
    <property type="match status" value="1"/>
</dbReference>
<keyword evidence="2" id="KW-1185">Reference proteome</keyword>
<dbReference type="Pfam" id="PF03746">
    <property type="entry name" value="LamB_YcsF"/>
    <property type="match status" value="1"/>
</dbReference>
<proteinExistence type="predicted"/>
<dbReference type="SUPFAM" id="SSF88713">
    <property type="entry name" value="Glycoside hydrolase/deacetylase"/>
    <property type="match status" value="1"/>
</dbReference>
<dbReference type="EMBL" id="JACOFZ010000002">
    <property type="protein sequence ID" value="MBC3881449.1"/>
    <property type="molecule type" value="Genomic_DNA"/>
</dbReference>
<dbReference type="PANTHER" id="PTHR30292">
    <property type="entry name" value="UNCHARACTERIZED PROTEIN YBGL-RELATED"/>
    <property type="match status" value="1"/>
</dbReference>
<protein>
    <submittedName>
        <fullName evidence="1">5-oxoprolinase subunit PxpA</fullName>
        <ecNumber evidence="1">3.5.2.9</ecNumber>
    </submittedName>
</protein>
<dbReference type="EC" id="3.5.2.9" evidence="1"/>
<comment type="caution">
    <text evidence="1">The sequence shown here is derived from an EMBL/GenBank/DDBJ whole genome shotgun (WGS) entry which is preliminary data.</text>
</comment>
<gene>
    <name evidence="1" type="primary">pxpA</name>
    <name evidence="1" type="ORF">H8K36_08710</name>
</gene>
<accession>A0A923HL93</accession>
<dbReference type="PANTHER" id="PTHR30292:SF0">
    <property type="entry name" value="5-OXOPROLINASE SUBUNIT A"/>
    <property type="match status" value="1"/>
</dbReference>
<dbReference type="AlphaFoldDB" id="A0A923HL93"/>